<gene>
    <name evidence="9" type="ORF">MW046_18405</name>
</gene>
<dbReference type="Pfam" id="PF07690">
    <property type="entry name" value="MFS_1"/>
    <property type="match status" value="1"/>
</dbReference>
<feature type="transmembrane region" description="Helical" evidence="7">
    <location>
        <begin position="113"/>
        <end position="138"/>
    </location>
</feature>
<accession>A0A8U0A857</accession>
<evidence type="ECO:0000256" key="1">
    <source>
        <dbReference type="ARBA" id="ARBA00004141"/>
    </source>
</evidence>
<dbReference type="InterPro" id="IPR020846">
    <property type="entry name" value="MFS_dom"/>
</dbReference>
<evidence type="ECO:0000313" key="10">
    <source>
        <dbReference type="Proteomes" id="UP000831768"/>
    </source>
</evidence>
<dbReference type="Gene3D" id="1.20.1250.20">
    <property type="entry name" value="MFS general substrate transporter like domains"/>
    <property type="match status" value="2"/>
</dbReference>
<feature type="transmembrane region" description="Helical" evidence="7">
    <location>
        <begin position="150"/>
        <end position="175"/>
    </location>
</feature>
<dbReference type="Proteomes" id="UP000831768">
    <property type="component" value="Plasmid unnamed3"/>
</dbReference>
<evidence type="ECO:0000256" key="2">
    <source>
        <dbReference type="ARBA" id="ARBA00008432"/>
    </source>
</evidence>
<keyword evidence="6 7" id="KW-0472">Membrane</keyword>
<sequence>MSERAADAPNVTGSPKRGLITATFGFFAGLTTIVFYGAAGPIFEEHLTLTGIFHGLLLASPHLSKAVLRIPFGAWVDEVGGRKPMLILLASTIVGIAGLVVTLFLTYPENFDMSLYPLLVLFGLLAGAGGATFSVGISQTSYWYPSDKQGFAMGAFAGVGNIGPGMVTYVLPVLIGIGGLTMAYSTWLVFVVVVTVAYGLLSVNPYYFQLLDNGNDETKAQETASELGQDIFPSGNAWDSLRESATIRRTWILVFLYTVSFGGGFTSLSAWFPTYWDLFHGFDLSTGGLLAGIFIVYGSLIRVPGGSISDRFGGENVAIVSFSIMAVGAGIMTIATGFWLAFIGMMILGTGMGIANAAVFELVPKFVPEAVGGASGWISGIGGGGTLIILPVLGYYVDFLGHIGYARGFSLFVVLSVICAGVALALKIYDPGTSEPVEDTPVH</sequence>
<feature type="domain" description="Major facilitator superfamily (MFS) profile" evidence="8">
    <location>
        <begin position="17"/>
        <end position="434"/>
    </location>
</feature>
<feature type="transmembrane region" description="Helical" evidence="7">
    <location>
        <begin position="251"/>
        <end position="272"/>
    </location>
</feature>
<evidence type="ECO:0000259" key="8">
    <source>
        <dbReference type="PROSITE" id="PS50850"/>
    </source>
</evidence>
<dbReference type="EMBL" id="CP096022">
    <property type="protein sequence ID" value="UPM45029.1"/>
    <property type="molecule type" value="Genomic_DNA"/>
</dbReference>
<protein>
    <submittedName>
        <fullName evidence="9">MFS transporter</fullName>
    </submittedName>
</protein>
<dbReference type="InterPro" id="IPR011701">
    <property type="entry name" value="MFS"/>
</dbReference>
<dbReference type="GO" id="GO:0016020">
    <property type="term" value="C:membrane"/>
    <property type="evidence" value="ECO:0007669"/>
    <property type="project" value="UniProtKB-SubCell"/>
</dbReference>
<proteinExistence type="inferred from homology"/>
<keyword evidence="4 7" id="KW-1133">Transmembrane helix</keyword>
<evidence type="ECO:0000256" key="5">
    <source>
        <dbReference type="ARBA" id="ARBA00023063"/>
    </source>
</evidence>
<dbReference type="GeneID" id="71930062"/>
<evidence type="ECO:0000256" key="3">
    <source>
        <dbReference type="ARBA" id="ARBA00022692"/>
    </source>
</evidence>
<keyword evidence="9" id="KW-0614">Plasmid</keyword>
<feature type="transmembrane region" description="Helical" evidence="7">
    <location>
        <begin position="409"/>
        <end position="429"/>
    </location>
</feature>
<dbReference type="SUPFAM" id="SSF103473">
    <property type="entry name" value="MFS general substrate transporter"/>
    <property type="match status" value="1"/>
</dbReference>
<evidence type="ECO:0000313" key="9">
    <source>
        <dbReference type="EMBL" id="UPM45029.1"/>
    </source>
</evidence>
<dbReference type="KEGG" id="haad:MW046_18405"/>
<keyword evidence="10" id="KW-1185">Reference proteome</keyword>
<feature type="transmembrane region" description="Helical" evidence="7">
    <location>
        <begin position="375"/>
        <end position="397"/>
    </location>
</feature>
<dbReference type="GO" id="GO:0042128">
    <property type="term" value="P:nitrate assimilation"/>
    <property type="evidence" value="ECO:0007669"/>
    <property type="project" value="UniProtKB-KW"/>
</dbReference>
<feature type="transmembrane region" description="Helical" evidence="7">
    <location>
        <begin position="181"/>
        <end position="201"/>
    </location>
</feature>
<name>A0A8U0A857_9EURY</name>
<feature type="transmembrane region" description="Helical" evidence="7">
    <location>
        <begin position="85"/>
        <end position="107"/>
    </location>
</feature>
<keyword evidence="3 7" id="KW-0812">Transmembrane</keyword>
<comment type="similarity">
    <text evidence="2">Belongs to the major facilitator superfamily. Nitrate/nitrite porter (TC 2.A.1.8) family.</text>
</comment>
<reference evidence="9" key="1">
    <citation type="submission" date="2022-04" db="EMBL/GenBank/DDBJ databases">
        <title>Halocatena sp. nov., isolated from a salt lake.</title>
        <authorList>
            <person name="Cui H.-L."/>
        </authorList>
    </citation>
    <scope>NUCLEOTIDE SEQUENCE</scope>
    <source>
        <strain evidence="9">AD-1</strain>
        <plasmid evidence="9">unnamed3</plasmid>
    </source>
</reference>
<dbReference type="InterPro" id="IPR036259">
    <property type="entry name" value="MFS_trans_sf"/>
</dbReference>
<organism evidence="9 10">
    <name type="scientific">Halocatena salina</name>
    <dbReference type="NCBI Taxonomy" id="2934340"/>
    <lineage>
        <taxon>Archaea</taxon>
        <taxon>Methanobacteriati</taxon>
        <taxon>Methanobacteriota</taxon>
        <taxon>Stenosarchaea group</taxon>
        <taxon>Halobacteria</taxon>
        <taxon>Halobacteriales</taxon>
        <taxon>Natronomonadaceae</taxon>
        <taxon>Halocatena</taxon>
    </lineage>
</organism>
<comment type="subcellular location">
    <subcellularLocation>
        <location evidence="1">Membrane</location>
        <topology evidence="1">Multi-pass membrane protein</topology>
    </subcellularLocation>
</comment>
<dbReference type="GO" id="GO:0015112">
    <property type="term" value="F:nitrate transmembrane transporter activity"/>
    <property type="evidence" value="ECO:0007669"/>
    <property type="project" value="InterPro"/>
</dbReference>
<keyword evidence="5" id="KW-0534">Nitrate assimilation</keyword>
<feature type="transmembrane region" description="Helical" evidence="7">
    <location>
        <begin position="312"/>
        <end position="332"/>
    </location>
</feature>
<dbReference type="RefSeq" id="WP_247995683.1">
    <property type="nucleotide sequence ID" value="NZ_CP096022.1"/>
</dbReference>
<feature type="transmembrane region" description="Helical" evidence="7">
    <location>
        <begin position="338"/>
        <end position="363"/>
    </location>
</feature>
<dbReference type="InterPro" id="IPR044772">
    <property type="entry name" value="NO3_transporter"/>
</dbReference>
<evidence type="ECO:0000256" key="4">
    <source>
        <dbReference type="ARBA" id="ARBA00022989"/>
    </source>
</evidence>
<dbReference type="AlphaFoldDB" id="A0A8U0A857"/>
<feature type="transmembrane region" description="Helical" evidence="7">
    <location>
        <begin position="20"/>
        <end position="40"/>
    </location>
</feature>
<feature type="transmembrane region" description="Helical" evidence="7">
    <location>
        <begin position="278"/>
        <end position="300"/>
    </location>
</feature>
<dbReference type="PANTHER" id="PTHR23515">
    <property type="entry name" value="HIGH-AFFINITY NITRATE TRANSPORTER 2.3"/>
    <property type="match status" value="1"/>
</dbReference>
<evidence type="ECO:0000256" key="6">
    <source>
        <dbReference type="ARBA" id="ARBA00023136"/>
    </source>
</evidence>
<evidence type="ECO:0000256" key="7">
    <source>
        <dbReference type="SAM" id="Phobius"/>
    </source>
</evidence>
<dbReference type="PROSITE" id="PS50850">
    <property type="entry name" value="MFS"/>
    <property type="match status" value="1"/>
</dbReference>
<geneLocation type="plasmid" evidence="9 10">
    <name>unnamed3</name>
</geneLocation>